<evidence type="ECO:0000256" key="1">
    <source>
        <dbReference type="SAM" id="SignalP"/>
    </source>
</evidence>
<dbReference type="PROSITE" id="PS51781">
    <property type="entry name" value="SH3B"/>
    <property type="match status" value="1"/>
</dbReference>
<comment type="caution">
    <text evidence="3">The sequence shown here is derived from an EMBL/GenBank/DDBJ whole genome shotgun (WGS) entry which is preliminary data.</text>
</comment>
<accession>A0AAN9BC12</accession>
<dbReference type="Proteomes" id="UP001374579">
    <property type="component" value="Unassembled WGS sequence"/>
</dbReference>
<protein>
    <recommendedName>
        <fullName evidence="2">SH3b domain-containing protein</fullName>
    </recommendedName>
</protein>
<gene>
    <name evidence="3" type="ORF">V1264_020556</name>
</gene>
<dbReference type="Gene3D" id="2.30.30.40">
    <property type="entry name" value="SH3 Domains"/>
    <property type="match status" value="1"/>
</dbReference>
<dbReference type="InterPro" id="IPR003646">
    <property type="entry name" value="SH3-like_bac-type"/>
</dbReference>
<organism evidence="3 4">
    <name type="scientific">Littorina saxatilis</name>
    <dbReference type="NCBI Taxonomy" id="31220"/>
    <lineage>
        <taxon>Eukaryota</taxon>
        <taxon>Metazoa</taxon>
        <taxon>Spiralia</taxon>
        <taxon>Lophotrochozoa</taxon>
        <taxon>Mollusca</taxon>
        <taxon>Gastropoda</taxon>
        <taxon>Caenogastropoda</taxon>
        <taxon>Littorinimorpha</taxon>
        <taxon>Littorinoidea</taxon>
        <taxon>Littorinidae</taxon>
        <taxon>Littorina</taxon>
    </lineage>
</organism>
<keyword evidence="1" id="KW-0732">Signal</keyword>
<dbReference type="EMBL" id="JBAMIC010000010">
    <property type="protein sequence ID" value="KAK7102321.1"/>
    <property type="molecule type" value="Genomic_DNA"/>
</dbReference>
<name>A0AAN9BC12_9CAEN</name>
<feature type="chain" id="PRO_5042887392" description="SH3b domain-containing protein" evidence="1">
    <location>
        <begin position="19"/>
        <end position="253"/>
    </location>
</feature>
<reference evidence="3 4" key="1">
    <citation type="submission" date="2024-02" db="EMBL/GenBank/DDBJ databases">
        <title>Chromosome-scale genome assembly of the rough periwinkle Littorina saxatilis.</title>
        <authorList>
            <person name="De Jode A."/>
            <person name="Faria R."/>
            <person name="Formenti G."/>
            <person name="Sims Y."/>
            <person name="Smith T.P."/>
            <person name="Tracey A."/>
            <person name="Wood J.M.D."/>
            <person name="Zagrodzka Z.B."/>
            <person name="Johannesson K."/>
            <person name="Butlin R.K."/>
            <person name="Leder E.H."/>
        </authorList>
    </citation>
    <scope>NUCLEOTIDE SEQUENCE [LARGE SCALE GENOMIC DNA]</scope>
    <source>
        <strain evidence="3">Snail1</strain>
        <tissue evidence="3">Muscle</tissue>
    </source>
</reference>
<dbReference type="SMART" id="SM00287">
    <property type="entry name" value="SH3b"/>
    <property type="match status" value="1"/>
</dbReference>
<dbReference type="AlphaFoldDB" id="A0AAN9BC12"/>
<feature type="signal peptide" evidence="1">
    <location>
        <begin position="1"/>
        <end position="18"/>
    </location>
</feature>
<evidence type="ECO:0000313" key="3">
    <source>
        <dbReference type="EMBL" id="KAK7102321.1"/>
    </source>
</evidence>
<feature type="domain" description="SH3b" evidence="2">
    <location>
        <begin position="28"/>
        <end position="96"/>
    </location>
</feature>
<sequence length="253" mass="26864">MLVCMLTAVCLLLTTVRANLSGTTVHSGDCVCVSGTGVRARDRAGLHGTSVVGTYNTGTCFKIYGGILTTDGFKWYEVSNGGNRMWIAGNFLTKGTSSQCAAGSCSAEQKRLACELAGSANVQAAHVHPSGVHDGAYANNNLHDMCNGLKAQRSHYTCAECRSPGAPGGTTCLSLNLLKFLQDLKNHGRVIINELSGACHGCSSRHYSGLAVDLHNDARSSEYMTKCKTHGGLPLDEGNHIHCQFYDGAHPNW</sequence>
<evidence type="ECO:0000259" key="2">
    <source>
        <dbReference type="PROSITE" id="PS51781"/>
    </source>
</evidence>
<keyword evidence="4" id="KW-1185">Reference proteome</keyword>
<proteinExistence type="predicted"/>
<evidence type="ECO:0000313" key="4">
    <source>
        <dbReference type="Proteomes" id="UP001374579"/>
    </source>
</evidence>